<gene>
    <name evidence="1" type="ORF">MM415B01995_0011</name>
</gene>
<proteinExistence type="predicted"/>
<protein>
    <submittedName>
        <fullName evidence="1">Uncharacterized protein</fullName>
    </submittedName>
</protein>
<name>A0A6M3IE93_9ZZZZ</name>
<evidence type="ECO:0000313" key="1">
    <source>
        <dbReference type="EMBL" id="QJA55745.1"/>
    </source>
</evidence>
<reference evidence="1" key="1">
    <citation type="submission" date="2020-03" db="EMBL/GenBank/DDBJ databases">
        <title>The deep terrestrial virosphere.</title>
        <authorList>
            <person name="Holmfeldt K."/>
            <person name="Nilsson E."/>
            <person name="Simone D."/>
            <person name="Lopez-Fernandez M."/>
            <person name="Wu X."/>
            <person name="de Brujin I."/>
            <person name="Lundin D."/>
            <person name="Andersson A."/>
            <person name="Bertilsson S."/>
            <person name="Dopson M."/>
        </authorList>
    </citation>
    <scope>NUCLEOTIDE SEQUENCE</scope>
    <source>
        <strain evidence="1">MM415B01995</strain>
    </source>
</reference>
<dbReference type="EMBL" id="MT141177">
    <property type="protein sequence ID" value="QJA55745.1"/>
    <property type="molecule type" value="Genomic_DNA"/>
</dbReference>
<sequence>MTMGIEEHEDQGYYQPRVPFTNPMSQFGSSILQLTNPQAEIEKMQLTFRSQAKDADGKVIQIGKPLMNEEGITSVIGQVQSILNQVTVMSNFDKPDLPLLIDFMGDTMAKDLMMNRLRYEITTPAARDKIYFAALASTYICLKRALDNGERGFWKGSQQDIRQIIESGGQSKGLFGMLGWGKRS</sequence>
<dbReference type="AlphaFoldDB" id="A0A6M3IE93"/>
<organism evidence="1">
    <name type="scientific">viral metagenome</name>
    <dbReference type="NCBI Taxonomy" id="1070528"/>
    <lineage>
        <taxon>unclassified sequences</taxon>
        <taxon>metagenomes</taxon>
        <taxon>organismal metagenomes</taxon>
    </lineage>
</organism>
<accession>A0A6M3IE93</accession>